<gene>
    <name evidence="1" type="ORF">BH695_4378</name>
</gene>
<accession>A0AB33C6B5</accession>
<dbReference type="EMBL" id="CP020771">
    <property type="protein sequence ID" value="ARI83657.1"/>
    <property type="molecule type" value="Genomic_DNA"/>
</dbReference>
<evidence type="ECO:0000313" key="1">
    <source>
        <dbReference type="EMBL" id="ARI83657.1"/>
    </source>
</evidence>
<dbReference type="AlphaFoldDB" id="A0AB33C6B5"/>
<keyword evidence="2" id="KW-1185">Reference proteome</keyword>
<name>A0AB33C6B5_MICA7</name>
<proteinExistence type="predicted"/>
<evidence type="ECO:0000313" key="2">
    <source>
        <dbReference type="Proteomes" id="UP000192439"/>
    </source>
</evidence>
<reference evidence="1 2" key="1">
    <citation type="journal article" date="2018" name="Harmful Algae">
        <title>The highly heterogeneous methylated genomes and diverse restriction-modification systems of bloom-forming Microcystis.</title>
        <authorList>
            <person name="Zhao L."/>
            <person name="Song Y."/>
            <person name="Li L."/>
            <person name="Gan N."/>
            <person name="Brand J.J."/>
            <person name="Song L."/>
        </authorList>
    </citation>
    <scope>NUCLEOTIDE SEQUENCE [LARGE SCALE GENOMIC DNA]</scope>
    <source>
        <strain evidence="1 2">PCC 7806SL</strain>
    </source>
</reference>
<protein>
    <submittedName>
        <fullName evidence="1">Uncharacterized protein</fullName>
    </submittedName>
</protein>
<sequence>MSLIFSPLAEISRKLDEFHSLGKSQLESINDPSLARLP</sequence>
<organism evidence="1 2">
    <name type="scientific">Microcystis aeruginosa PCC 7806SL</name>
    <dbReference type="NCBI Taxonomy" id="1903187"/>
    <lineage>
        <taxon>Bacteria</taxon>
        <taxon>Bacillati</taxon>
        <taxon>Cyanobacteriota</taxon>
        <taxon>Cyanophyceae</taxon>
        <taxon>Oscillatoriophycideae</taxon>
        <taxon>Chroococcales</taxon>
        <taxon>Microcystaceae</taxon>
        <taxon>Microcystis</taxon>
    </lineage>
</organism>
<dbReference type="Proteomes" id="UP000192439">
    <property type="component" value="Chromosome"/>
</dbReference>